<dbReference type="Gene3D" id="1.20.5.110">
    <property type="match status" value="1"/>
</dbReference>
<dbReference type="CDD" id="cd15859">
    <property type="entry name" value="SNARE_SYN8"/>
    <property type="match status" value="1"/>
</dbReference>
<feature type="compositionally biased region" description="Low complexity" evidence="1">
    <location>
        <begin position="27"/>
        <end position="39"/>
    </location>
</feature>
<organism evidence="4 5">
    <name type="scientific">Testicularia cyperi</name>
    <dbReference type="NCBI Taxonomy" id="1882483"/>
    <lineage>
        <taxon>Eukaryota</taxon>
        <taxon>Fungi</taxon>
        <taxon>Dikarya</taxon>
        <taxon>Basidiomycota</taxon>
        <taxon>Ustilaginomycotina</taxon>
        <taxon>Ustilaginomycetes</taxon>
        <taxon>Ustilaginales</taxon>
        <taxon>Anthracoideaceae</taxon>
        <taxon>Testicularia</taxon>
    </lineage>
</organism>
<dbReference type="OrthoDB" id="244190at2759"/>
<dbReference type="InterPro" id="IPR000727">
    <property type="entry name" value="T_SNARE_dom"/>
</dbReference>
<accession>A0A317XKE8</accession>
<keyword evidence="2" id="KW-0472">Membrane</keyword>
<evidence type="ECO:0000256" key="2">
    <source>
        <dbReference type="SAM" id="Phobius"/>
    </source>
</evidence>
<dbReference type="SMART" id="SM00397">
    <property type="entry name" value="t_SNARE"/>
    <property type="match status" value="1"/>
</dbReference>
<dbReference type="InParanoid" id="A0A317XKE8"/>
<gene>
    <name evidence="4" type="ORF">BCV70DRAFT_201846</name>
</gene>
<dbReference type="Proteomes" id="UP000246740">
    <property type="component" value="Unassembled WGS sequence"/>
</dbReference>
<feature type="transmembrane region" description="Helical" evidence="2">
    <location>
        <begin position="123"/>
        <end position="140"/>
    </location>
</feature>
<name>A0A317XKE8_9BASI</name>
<keyword evidence="2" id="KW-0812">Transmembrane</keyword>
<proteinExistence type="predicted"/>
<dbReference type="PROSITE" id="PS50192">
    <property type="entry name" value="T_SNARE"/>
    <property type="match status" value="1"/>
</dbReference>
<dbReference type="STRING" id="1882483.A0A317XKE8"/>
<keyword evidence="5" id="KW-1185">Reference proteome</keyword>
<feature type="domain" description="T-SNARE coiled-coil homology" evidence="3">
    <location>
        <begin position="51"/>
        <end position="113"/>
    </location>
</feature>
<evidence type="ECO:0000313" key="4">
    <source>
        <dbReference type="EMBL" id="PWY98531.1"/>
    </source>
</evidence>
<keyword evidence="2" id="KW-1133">Transmembrane helix</keyword>
<evidence type="ECO:0000313" key="5">
    <source>
        <dbReference type="Proteomes" id="UP000246740"/>
    </source>
</evidence>
<reference evidence="4 5" key="1">
    <citation type="journal article" date="2018" name="Mol. Biol. Evol.">
        <title>Broad Genomic Sampling Reveals a Smut Pathogenic Ancestry of the Fungal Clade Ustilaginomycotina.</title>
        <authorList>
            <person name="Kijpornyongpan T."/>
            <person name="Mondo S.J."/>
            <person name="Barry K."/>
            <person name="Sandor L."/>
            <person name="Lee J."/>
            <person name="Lipzen A."/>
            <person name="Pangilinan J."/>
            <person name="LaButti K."/>
            <person name="Hainaut M."/>
            <person name="Henrissat B."/>
            <person name="Grigoriev I.V."/>
            <person name="Spatafora J.W."/>
            <person name="Aime M.C."/>
        </authorList>
    </citation>
    <scope>NUCLEOTIDE SEQUENCE [LARGE SCALE GENOMIC DNA]</scope>
    <source>
        <strain evidence="4 5">MCA 3645</strain>
    </source>
</reference>
<protein>
    <recommendedName>
        <fullName evidence="3">t-SNARE coiled-coil homology domain-containing protein</fullName>
    </recommendedName>
</protein>
<evidence type="ECO:0000256" key="1">
    <source>
        <dbReference type="SAM" id="MobiDB-lite"/>
    </source>
</evidence>
<dbReference type="EMBL" id="KZ819198">
    <property type="protein sequence ID" value="PWY98531.1"/>
    <property type="molecule type" value="Genomic_DNA"/>
</dbReference>
<dbReference type="SUPFAM" id="SSF58038">
    <property type="entry name" value="SNARE fusion complex"/>
    <property type="match status" value="1"/>
</dbReference>
<dbReference type="AlphaFoldDB" id="A0A317XKE8"/>
<evidence type="ECO:0000259" key="3">
    <source>
        <dbReference type="PROSITE" id="PS50192"/>
    </source>
</evidence>
<sequence length="141" mass="15624">MSSPNSLDPTKNPFADEDEDGHNCIPATSSSAGGHASSGNNERDELSALQQQHWNEQDEQLDVLSRSLNRQHEMSVQMNEELDLHHELLEEFDGDVERTGLHLGGASRKLDTLRRSVKDHGSVWALGGLIVLLIVLIAMFK</sequence>
<feature type="region of interest" description="Disordered" evidence="1">
    <location>
        <begin position="1"/>
        <end position="66"/>
    </location>
</feature>